<dbReference type="EMBL" id="DUZY01000001">
    <property type="protein sequence ID" value="DAD20652.1"/>
    <property type="molecule type" value="Genomic_DNA"/>
</dbReference>
<proteinExistence type="predicted"/>
<name>A0A822XKX0_NELNU</name>
<reference evidence="1 2" key="1">
    <citation type="journal article" date="2020" name="Mol. Biol. Evol.">
        <title>Distinct Expression and Methylation Patterns for Genes with Different Fates following a Single Whole-Genome Duplication in Flowering Plants.</title>
        <authorList>
            <person name="Shi T."/>
            <person name="Rahmani R.S."/>
            <person name="Gugger P.F."/>
            <person name="Wang M."/>
            <person name="Li H."/>
            <person name="Zhang Y."/>
            <person name="Li Z."/>
            <person name="Wang Q."/>
            <person name="Van de Peer Y."/>
            <person name="Marchal K."/>
            <person name="Chen J."/>
        </authorList>
    </citation>
    <scope>NUCLEOTIDE SEQUENCE [LARGE SCALE GENOMIC DNA]</scope>
    <source>
        <tissue evidence="1">Leaf</tissue>
    </source>
</reference>
<evidence type="ECO:0000313" key="2">
    <source>
        <dbReference type="Proteomes" id="UP000607653"/>
    </source>
</evidence>
<gene>
    <name evidence="1" type="ORF">HUJ06_022115</name>
</gene>
<comment type="caution">
    <text evidence="1">The sequence shown here is derived from an EMBL/GenBank/DDBJ whole genome shotgun (WGS) entry which is preliminary data.</text>
</comment>
<accession>A0A822XKX0</accession>
<keyword evidence="2" id="KW-1185">Reference proteome</keyword>
<dbReference type="AlphaFoldDB" id="A0A822XKX0"/>
<evidence type="ECO:0000313" key="1">
    <source>
        <dbReference type="EMBL" id="DAD20652.1"/>
    </source>
</evidence>
<protein>
    <submittedName>
        <fullName evidence="1">Uncharacterized protein</fullName>
    </submittedName>
</protein>
<organism evidence="1 2">
    <name type="scientific">Nelumbo nucifera</name>
    <name type="common">Sacred lotus</name>
    <dbReference type="NCBI Taxonomy" id="4432"/>
    <lineage>
        <taxon>Eukaryota</taxon>
        <taxon>Viridiplantae</taxon>
        <taxon>Streptophyta</taxon>
        <taxon>Embryophyta</taxon>
        <taxon>Tracheophyta</taxon>
        <taxon>Spermatophyta</taxon>
        <taxon>Magnoliopsida</taxon>
        <taxon>Proteales</taxon>
        <taxon>Nelumbonaceae</taxon>
        <taxon>Nelumbo</taxon>
    </lineage>
</organism>
<sequence length="137" mass="15364">MEISPDFRGKSAKAQKMISGLYLWVVATITPGNQWNALPTDAFIHGNVSYQNPPTVKRNFSENVAIQRSLLQETDVQRSKGPGPTFPRANSGDNVYHEIFKHEASCLAFVNWHTEILAREELPFKANSGSNQIELSY</sequence>
<dbReference type="Proteomes" id="UP000607653">
    <property type="component" value="Unassembled WGS sequence"/>
</dbReference>